<dbReference type="EMBL" id="LR590463">
    <property type="protein sequence ID" value="VTP65203.1"/>
    <property type="molecule type" value="Genomic_DNA"/>
</dbReference>
<evidence type="ECO:0000256" key="2">
    <source>
        <dbReference type="ARBA" id="ARBA00007441"/>
    </source>
</evidence>
<dbReference type="GO" id="GO:0004021">
    <property type="term" value="F:L-alanine:2-oxoglutarate aminotransferase activity"/>
    <property type="evidence" value="ECO:0007669"/>
    <property type="project" value="UniProtKB-EC"/>
</dbReference>
<comment type="subunit">
    <text evidence="3">Homodimer.</text>
</comment>
<dbReference type="PANTHER" id="PTHR43488:SF2">
    <property type="entry name" value="GLUTAMATE-PYRUVATE AMINOTRANSFERASE ALAA"/>
    <property type="match status" value="1"/>
</dbReference>
<sequence>MSPIEKSSKLDNVCYDIRGPVLKEAKRLEEEGNKVLKLNIGNPAPFGFEAPDEILVDVIRNLPTAQGYCDSKGLYSARKAIMQHYQARDMRDVTVEDIYIGNGVSELIVQSMQALLNSGDEMLVPAPDYPLWTAAVSLSSGKAVHYLCDEEAGWFPDLDDIRSKITPRTRGIVIINPNNPTGAVYSKALLEQIVEIAREHNLIIFADEIYDKILYDAAEHISIASLAPDLLTVTFNGLSKTYRVAGFRQGWMVLNGPKKHAKGYIEGWKCWRRCACAPTCRCNTPSRPRWAVIRASANLFSRAAACTNSATAPGSCSTIFPASPASSLRARCICSRVSTPSVLISTTTRNWCWICCCRRRSCWCRAARLTGRIPITCASLPCRASTNWKWRSASWGASWKTIASKLPLLYGAFA</sequence>
<evidence type="ECO:0000256" key="6">
    <source>
        <dbReference type="ARBA" id="ARBA00022898"/>
    </source>
</evidence>
<evidence type="ECO:0000256" key="9">
    <source>
        <dbReference type="ARBA" id="ARBA00057611"/>
    </source>
</evidence>
<dbReference type="InterPro" id="IPR004839">
    <property type="entry name" value="Aminotransferase_I/II_large"/>
</dbReference>
<reference evidence="13 14" key="1">
    <citation type="submission" date="2019-05" db="EMBL/GenBank/DDBJ databases">
        <authorList>
            <consortium name="Pathogen Informatics"/>
        </authorList>
    </citation>
    <scope>NUCLEOTIDE SEQUENCE [LARGE SCALE GENOMIC DNA]</scope>
    <source>
        <strain evidence="13 14">NCTC12971</strain>
    </source>
</reference>
<gene>
    <name evidence="13" type="ORF">NCTC12971_03956</name>
</gene>
<evidence type="ECO:0000256" key="3">
    <source>
        <dbReference type="ARBA" id="ARBA00011738"/>
    </source>
</evidence>
<evidence type="ECO:0000256" key="7">
    <source>
        <dbReference type="ARBA" id="ARBA00026106"/>
    </source>
</evidence>
<dbReference type="PANTHER" id="PTHR43488">
    <property type="entry name" value="GLUTAMATE-PYRUVATE AMINOTRANSFERASE ALAA"/>
    <property type="match status" value="1"/>
</dbReference>
<comment type="catalytic activity">
    <reaction evidence="8">
        <text>L-alanine + 2-oxoglutarate = pyruvate + L-glutamate</text>
        <dbReference type="Rhea" id="RHEA:19453"/>
        <dbReference type="ChEBI" id="CHEBI:15361"/>
        <dbReference type="ChEBI" id="CHEBI:16810"/>
        <dbReference type="ChEBI" id="CHEBI:29985"/>
        <dbReference type="ChEBI" id="CHEBI:57972"/>
        <dbReference type="EC" id="2.6.1.2"/>
    </reaction>
    <physiologicalReaction direction="right-to-left" evidence="8">
        <dbReference type="Rhea" id="RHEA:19455"/>
    </physiologicalReaction>
</comment>
<accession>A0A4V6YXW0</accession>
<evidence type="ECO:0000259" key="12">
    <source>
        <dbReference type="Pfam" id="PF00155"/>
    </source>
</evidence>
<dbReference type="EC" id="2.6.1.2" evidence="7"/>
<dbReference type="InterPro" id="IPR015424">
    <property type="entry name" value="PyrdxlP-dep_Trfase"/>
</dbReference>
<dbReference type="Pfam" id="PF00155">
    <property type="entry name" value="Aminotran_1_2"/>
    <property type="match status" value="1"/>
</dbReference>
<keyword evidence="5 13" id="KW-0808">Transferase</keyword>
<name>A0A4V6YXW0_SERRU</name>
<evidence type="ECO:0000256" key="10">
    <source>
        <dbReference type="ARBA" id="ARBA00060661"/>
    </source>
</evidence>
<evidence type="ECO:0000256" key="1">
    <source>
        <dbReference type="ARBA" id="ARBA00001933"/>
    </source>
</evidence>
<comment type="cofactor">
    <cofactor evidence="1">
        <name>pyridoxal 5'-phosphate</name>
        <dbReference type="ChEBI" id="CHEBI:597326"/>
    </cofactor>
</comment>
<evidence type="ECO:0000256" key="5">
    <source>
        <dbReference type="ARBA" id="ARBA00022679"/>
    </source>
</evidence>
<evidence type="ECO:0000313" key="13">
    <source>
        <dbReference type="EMBL" id="VTP65203.1"/>
    </source>
</evidence>
<dbReference type="Gene3D" id="3.40.640.10">
    <property type="entry name" value="Type I PLP-dependent aspartate aminotransferase-like (Major domain)"/>
    <property type="match status" value="1"/>
</dbReference>
<dbReference type="GO" id="GO:0030170">
    <property type="term" value="F:pyridoxal phosphate binding"/>
    <property type="evidence" value="ECO:0007669"/>
    <property type="project" value="InterPro"/>
</dbReference>
<keyword evidence="6" id="KW-0663">Pyridoxal phosphate</keyword>
<dbReference type="Gene3D" id="3.90.1150.10">
    <property type="entry name" value="Aspartate Aminotransferase, domain 1"/>
    <property type="match status" value="1"/>
</dbReference>
<dbReference type="SUPFAM" id="SSF53383">
    <property type="entry name" value="PLP-dependent transferases"/>
    <property type="match status" value="1"/>
</dbReference>
<comment type="function">
    <text evidence="9">Involved in the biosynthesis of alanine. Catalyzes the transamination of pyruvate by glutamate, leading to the formation of L-alanine and 2-oxoglutarate. Is also able to catalyze the reverse reaction.</text>
</comment>
<dbReference type="InterPro" id="IPR015421">
    <property type="entry name" value="PyrdxlP-dep_Trfase_major"/>
</dbReference>
<evidence type="ECO:0000256" key="8">
    <source>
        <dbReference type="ARBA" id="ARBA00051882"/>
    </source>
</evidence>
<feature type="domain" description="Aminotransferase class I/classII large" evidence="12">
    <location>
        <begin position="34"/>
        <end position="255"/>
    </location>
</feature>
<dbReference type="InterPro" id="IPR015422">
    <property type="entry name" value="PyrdxlP-dep_Trfase_small"/>
</dbReference>
<keyword evidence="4 13" id="KW-0032">Aminotransferase</keyword>
<protein>
    <recommendedName>
        <fullName evidence="11">Glutamate-pyruvate aminotransferase AlaA</fullName>
        <ecNumber evidence="7">2.6.1.2</ecNumber>
    </recommendedName>
</protein>
<dbReference type="InterPro" id="IPR051926">
    <property type="entry name" value="Ala_Aminotransferase"/>
</dbReference>
<dbReference type="CDD" id="cd00609">
    <property type="entry name" value="AAT_like"/>
    <property type="match status" value="1"/>
</dbReference>
<dbReference type="Proteomes" id="UP000307968">
    <property type="component" value="Chromosome"/>
</dbReference>
<evidence type="ECO:0000313" key="14">
    <source>
        <dbReference type="Proteomes" id="UP000307968"/>
    </source>
</evidence>
<comment type="pathway">
    <text evidence="10">Amino-acid biosynthesis; L-alanine biosynthesis.</text>
</comment>
<proteinExistence type="inferred from homology"/>
<organism evidence="13 14">
    <name type="scientific">Serratia rubidaea</name>
    <name type="common">Serratia marinorubra</name>
    <dbReference type="NCBI Taxonomy" id="61652"/>
    <lineage>
        <taxon>Bacteria</taxon>
        <taxon>Pseudomonadati</taxon>
        <taxon>Pseudomonadota</taxon>
        <taxon>Gammaproteobacteria</taxon>
        <taxon>Enterobacterales</taxon>
        <taxon>Yersiniaceae</taxon>
        <taxon>Serratia</taxon>
    </lineage>
</organism>
<evidence type="ECO:0000256" key="11">
    <source>
        <dbReference type="ARBA" id="ARBA00070476"/>
    </source>
</evidence>
<comment type="similarity">
    <text evidence="2">Belongs to the class-I pyridoxal-phosphate-dependent aminotransferase family.</text>
</comment>
<dbReference type="FunFam" id="3.40.640.10:FF:000019">
    <property type="entry name" value="Pyridoxal phosphate-dependent aminotransferase"/>
    <property type="match status" value="1"/>
</dbReference>
<evidence type="ECO:0000256" key="4">
    <source>
        <dbReference type="ARBA" id="ARBA00022576"/>
    </source>
</evidence>
<dbReference type="AlphaFoldDB" id="A0A4V6YXW0"/>